<dbReference type="Proteomes" id="UP000477782">
    <property type="component" value="Unassembled WGS sequence"/>
</dbReference>
<reference evidence="5 6" key="1">
    <citation type="submission" date="2020-02" db="EMBL/GenBank/DDBJ databases">
        <authorList>
            <person name="Chen W.-M."/>
        </authorList>
    </citation>
    <scope>NUCLEOTIDE SEQUENCE [LARGE SCALE GENOMIC DNA]</scope>
    <source>
        <strain evidence="5 6">KMS-5</strain>
    </source>
</reference>
<dbReference type="SUPFAM" id="SSF48179">
    <property type="entry name" value="6-phosphogluconate dehydrogenase C-terminal domain-like"/>
    <property type="match status" value="1"/>
</dbReference>
<dbReference type="InterPro" id="IPR028939">
    <property type="entry name" value="P5C_Rdtase_cat_N"/>
</dbReference>
<evidence type="ECO:0000313" key="5">
    <source>
        <dbReference type="EMBL" id="NEY90196.1"/>
    </source>
</evidence>
<dbReference type="RefSeq" id="WP_164624413.1">
    <property type="nucleotide sequence ID" value="NZ_JAAIVJ010000003.1"/>
</dbReference>
<keyword evidence="6" id="KW-1185">Reference proteome</keyword>
<evidence type="ECO:0000313" key="6">
    <source>
        <dbReference type="Proteomes" id="UP000477782"/>
    </source>
</evidence>
<evidence type="ECO:0000259" key="3">
    <source>
        <dbReference type="Pfam" id="PF03807"/>
    </source>
</evidence>
<keyword evidence="2" id="KW-0521">NADP</keyword>
<evidence type="ECO:0000256" key="1">
    <source>
        <dbReference type="ARBA" id="ARBA00005525"/>
    </source>
</evidence>
<dbReference type="Pfam" id="PF03807">
    <property type="entry name" value="F420_oxidored"/>
    <property type="match status" value="1"/>
</dbReference>
<feature type="binding site" evidence="2">
    <location>
        <begin position="67"/>
        <end position="70"/>
    </location>
    <ligand>
        <name>NADP(+)</name>
        <dbReference type="ChEBI" id="CHEBI:58349"/>
    </ligand>
</feature>
<feature type="domain" description="Pyrroline-5-carboxylate reductase catalytic N-terminal" evidence="3">
    <location>
        <begin position="2"/>
        <end position="93"/>
    </location>
</feature>
<dbReference type="Gene3D" id="3.40.50.720">
    <property type="entry name" value="NAD(P)-binding Rossmann-like Domain"/>
    <property type="match status" value="1"/>
</dbReference>
<name>A0A6M0QRZ9_9RHOB</name>
<dbReference type="InterPro" id="IPR000304">
    <property type="entry name" value="Pyrroline-COOH_reductase"/>
</dbReference>
<dbReference type="SUPFAM" id="SSF51735">
    <property type="entry name" value="NAD(P)-binding Rossmann-fold domains"/>
    <property type="match status" value="1"/>
</dbReference>
<dbReference type="PANTHER" id="PTHR11645">
    <property type="entry name" value="PYRROLINE-5-CARBOXYLATE REDUCTASE"/>
    <property type="match status" value="1"/>
</dbReference>
<organism evidence="5 6">
    <name type="scientific">Tabrizicola oligotrophica</name>
    <dbReference type="NCBI Taxonomy" id="2710650"/>
    <lineage>
        <taxon>Bacteria</taxon>
        <taxon>Pseudomonadati</taxon>
        <taxon>Pseudomonadota</taxon>
        <taxon>Alphaproteobacteria</taxon>
        <taxon>Rhodobacterales</taxon>
        <taxon>Paracoccaceae</taxon>
        <taxon>Tabrizicola</taxon>
    </lineage>
</organism>
<comment type="caution">
    <text evidence="5">The sequence shown here is derived from an EMBL/GenBank/DDBJ whole genome shotgun (WGS) entry which is preliminary data.</text>
</comment>
<dbReference type="AlphaFoldDB" id="A0A6M0QRZ9"/>
<feature type="binding site" evidence="2">
    <location>
        <position position="54"/>
    </location>
    <ligand>
        <name>NADPH</name>
        <dbReference type="ChEBI" id="CHEBI:57783"/>
    </ligand>
</feature>
<protein>
    <submittedName>
        <fullName evidence="5">NAD(P)-binding domain-containing protein</fullName>
    </submittedName>
</protein>
<feature type="domain" description="Pyrroline-5-carboxylate reductase dimerisation" evidence="4">
    <location>
        <begin position="157"/>
        <end position="249"/>
    </location>
</feature>
<dbReference type="PIRSF" id="PIRSF000193">
    <property type="entry name" value="Pyrrol-5-carb_rd"/>
    <property type="match status" value="1"/>
</dbReference>
<dbReference type="InterPro" id="IPR008927">
    <property type="entry name" value="6-PGluconate_DH-like_C_sf"/>
</dbReference>
<dbReference type="Gene3D" id="1.10.3730.10">
    <property type="entry name" value="ProC C-terminal domain-like"/>
    <property type="match status" value="1"/>
</dbReference>
<comment type="similarity">
    <text evidence="1">Belongs to the pyrroline-5-carboxylate reductase family.</text>
</comment>
<dbReference type="Pfam" id="PF14748">
    <property type="entry name" value="P5CR_dimer"/>
    <property type="match status" value="1"/>
</dbReference>
<dbReference type="EMBL" id="JAAIVJ010000003">
    <property type="protein sequence ID" value="NEY90196.1"/>
    <property type="molecule type" value="Genomic_DNA"/>
</dbReference>
<accession>A0A6M0QRZ9</accession>
<dbReference type="InterPro" id="IPR029036">
    <property type="entry name" value="P5CR_dimer"/>
</dbReference>
<evidence type="ECO:0000259" key="4">
    <source>
        <dbReference type="Pfam" id="PF14748"/>
    </source>
</evidence>
<sequence>MRLGFIGTGTITAHIVRGLKGSGLADWQVILSPRSEAIAAELARLPGVNVAADNQAVLDAADVVVLAVRPQVAAEVLKPLRFRPDRPVISLIAATSREDLAAWTRAREICRAIPLPSVEDRACVTPVFPPHPAAMQLFGALGQALPVHDLPAFDAYATGSAVMATWFGMAETAAGWMADHGIPAADAQTYMRGLFANLGQTIRDQSRSLETLRHDHATRGGLNEQIWRVFGEQGGPQALHAGMDAVMARIGGPK</sequence>
<gene>
    <name evidence="5" type="ORF">G4Z14_07770</name>
</gene>
<proteinExistence type="inferred from homology"/>
<dbReference type="NCBIfam" id="NF005063">
    <property type="entry name" value="PRK06476.1"/>
    <property type="match status" value="1"/>
</dbReference>
<dbReference type="GO" id="GO:0004735">
    <property type="term" value="F:pyrroline-5-carboxylate reductase activity"/>
    <property type="evidence" value="ECO:0007669"/>
    <property type="project" value="InterPro"/>
</dbReference>
<dbReference type="InterPro" id="IPR036291">
    <property type="entry name" value="NAD(P)-bd_dom_sf"/>
</dbReference>
<evidence type="ECO:0000256" key="2">
    <source>
        <dbReference type="PIRSR" id="PIRSR000193-1"/>
    </source>
</evidence>
<dbReference type="GO" id="GO:0055129">
    <property type="term" value="P:L-proline biosynthetic process"/>
    <property type="evidence" value="ECO:0007669"/>
    <property type="project" value="TreeGrafter"/>
</dbReference>
<dbReference type="PANTHER" id="PTHR11645:SF13">
    <property type="entry name" value="PYRROLINE-5-CARBOXYLATE REDUCTASE CATALYTIC N-TERMINAL DOMAIN-CONTAINING PROTEIN"/>
    <property type="match status" value="1"/>
</dbReference>